<evidence type="ECO:0000256" key="10">
    <source>
        <dbReference type="RuleBase" id="RU362123"/>
    </source>
</evidence>
<evidence type="ECO:0000256" key="1">
    <source>
        <dbReference type="ARBA" id="ARBA00004383"/>
    </source>
</evidence>
<reference evidence="13 14" key="1">
    <citation type="submission" date="2017-01" db="EMBL/GenBank/DDBJ databases">
        <authorList>
            <person name="Mah S.A."/>
            <person name="Swanson W.J."/>
            <person name="Moy G.W."/>
            <person name="Vacquier V.D."/>
        </authorList>
    </citation>
    <scope>NUCLEOTIDE SEQUENCE [LARGE SCALE GENOMIC DNA]</scope>
    <source>
        <strain evidence="13 14">DSM 11589</strain>
    </source>
</reference>
<dbReference type="GO" id="GO:0030288">
    <property type="term" value="C:outer membrane-bounded periplasmic space"/>
    <property type="evidence" value="ECO:0007669"/>
    <property type="project" value="InterPro"/>
</dbReference>
<dbReference type="PANTHER" id="PTHR33446:SF2">
    <property type="entry name" value="PROTEIN TONB"/>
    <property type="match status" value="1"/>
</dbReference>
<dbReference type="PROSITE" id="PS52015">
    <property type="entry name" value="TONB_CTD"/>
    <property type="match status" value="1"/>
</dbReference>
<dbReference type="GO" id="GO:0015031">
    <property type="term" value="P:protein transport"/>
    <property type="evidence" value="ECO:0007669"/>
    <property type="project" value="UniProtKB-UniRule"/>
</dbReference>
<dbReference type="NCBIfam" id="TIGR01352">
    <property type="entry name" value="tonB_Cterm"/>
    <property type="match status" value="1"/>
</dbReference>
<evidence type="ECO:0000256" key="9">
    <source>
        <dbReference type="ARBA" id="ARBA00023136"/>
    </source>
</evidence>
<evidence type="ECO:0000256" key="3">
    <source>
        <dbReference type="ARBA" id="ARBA00022448"/>
    </source>
</evidence>
<organism evidence="13 14">
    <name type="scientific">Insolitispirillum peregrinum</name>
    <dbReference type="NCBI Taxonomy" id="80876"/>
    <lineage>
        <taxon>Bacteria</taxon>
        <taxon>Pseudomonadati</taxon>
        <taxon>Pseudomonadota</taxon>
        <taxon>Alphaproteobacteria</taxon>
        <taxon>Rhodospirillales</taxon>
        <taxon>Novispirillaceae</taxon>
        <taxon>Insolitispirillum</taxon>
    </lineage>
</organism>
<dbReference type="Pfam" id="PF03544">
    <property type="entry name" value="TonB_C"/>
    <property type="match status" value="1"/>
</dbReference>
<evidence type="ECO:0000256" key="8">
    <source>
        <dbReference type="ARBA" id="ARBA00022989"/>
    </source>
</evidence>
<feature type="region of interest" description="Disordered" evidence="11">
    <location>
        <begin position="106"/>
        <end position="196"/>
    </location>
</feature>
<keyword evidence="8" id="KW-1133">Transmembrane helix</keyword>
<dbReference type="OrthoDB" id="8481221at2"/>
<evidence type="ECO:0000256" key="7">
    <source>
        <dbReference type="ARBA" id="ARBA00022927"/>
    </source>
</evidence>
<evidence type="ECO:0000313" key="13">
    <source>
        <dbReference type="EMBL" id="SIT08018.1"/>
    </source>
</evidence>
<evidence type="ECO:0000313" key="14">
    <source>
        <dbReference type="Proteomes" id="UP000185678"/>
    </source>
</evidence>
<evidence type="ECO:0000259" key="12">
    <source>
        <dbReference type="PROSITE" id="PS52015"/>
    </source>
</evidence>
<protein>
    <recommendedName>
        <fullName evidence="10">Protein TonB</fullName>
    </recommendedName>
</protein>
<dbReference type="Proteomes" id="UP000185678">
    <property type="component" value="Unassembled WGS sequence"/>
</dbReference>
<sequence>MVRRIRALCEKWAPVFATTMRQYKRALCEKWKPVSAKTMRQNKSRFFWLLAGSLLAHGGALAAMLMMAAPPVVTPALPVPQVSLVALPAQQEAAPVPPAEIVRETPTQAAASIPSEPLPPEPPVLQTTAATPQASPPKPPVKRSPRPPVAKPRPQVQAPMPPTPAEASESSTRAVSGQQQDSQTVSGVQQDARAGSQVPPDYLSLVLGVLERAKRYPPAARAMRAEGVVSVRFTILSSGEVRNGEIVSPSGVAVLDQEGLALIARVSPLPPLPADYQRDRLTLVIPIRFNTRMK</sequence>
<dbReference type="Gene3D" id="3.30.1150.10">
    <property type="match status" value="1"/>
</dbReference>
<comment type="function">
    <text evidence="10">Interacts with outer membrane receptor proteins that carry out high-affinity binding and energy dependent uptake into the periplasmic space of specific substrates. It could act to transduce energy from the cytoplasmic membrane to specific energy-requiring processes in the outer membrane, resulting in the release into the periplasm of ligands bound by these outer membrane proteins.</text>
</comment>
<keyword evidence="7 10" id="KW-0653">Protein transport</keyword>
<comment type="subcellular location">
    <subcellularLocation>
        <location evidence="1 10">Cell inner membrane</location>
        <topology evidence="1 10">Single-pass membrane protein</topology>
        <orientation evidence="1 10">Periplasmic side</orientation>
    </subcellularLocation>
</comment>
<dbReference type="InterPro" id="IPR037682">
    <property type="entry name" value="TonB_C"/>
</dbReference>
<accession>A0A1N7PBV0</accession>
<feature type="compositionally biased region" description="Polar residues" evidence="11">
    <location>
        <begin position="168"/>
        <end position="189"/>
    </location>
</feature>
<dbReference type="InterPro" id="IPR003538">
    <property type="entry name" value="TonB"/>
</dbReference>
<keyword evidence="9" id="KW-0472">Membrane</keyword>
<dbReference type="GO" id="GO:0031992">
    <property type="term" value="F:energy transducer activity"/>
    <property type="evidence" value="ECO:0007669"/>
    <property type="project" value="InterPro"/>
</dbReference>
<evidence type="ECO:0000256" key="6">
    <source>
        <dbReference type="ARBA" id="ARBA00022692"/>
    </source>
</evidence>
<dbReference type="PRINTS" id="PR01374">
    <property type="entry name" value="TONBPROTEIN"/>
</dbReference>
<keyword evidence="4 10" id="KW-1003">Cell membrane</keyword>
<dbReference type="GO" id="GO:0098797">
    <property type="term" value="C:plasma membrane protein complex"/>
    <property type="evidence" value="ECO:0007669"/>
    <property type="project" value="TreeGrafter"/>
</dbReference>
<dbReference type="InterPro" id="IPR006260">
    <property type="entry name" value="TonB/TolA_C"/>
</dbReference>
<keyword evidence="10" id="KW-0735">Signal-anchor</keyword>
<dbReference type="EMBL" id="FTOA01000006">
    <property type="protein sequence ID" value="SIT08018.1"/>
    <property type="molecule type" value="Genomic_DNA"/>
</dbReference>
<proteinExistence type="inferred from homology"/>
<evidence type="ECO:0000256" key="11">
    <source>
        <dbReference type="SAM" id="MobiDB-lite"/>
    </source>
</evidence>
<dbReference type="STRING" id="80876.SAMN05421779_106210"/>
<dbReference type="GO" id="GO:0015891">
    <property type="term" value="P:siderophore transport"/>
    <property type="evidence" value="ECO:0007669"/>
    <property type="project" value="InterPro"/>
</dbReference>
<keyword evidence="3 10" id="KW-0813">Transport</keyword>
<dbReference type="SUPFAM" id="SSF74653">
    <property type="entry name" value="TolA/TonB C-terminal domain"/>
    <property type="match status" value="1"/>
</dbReference>
<name>A0A1N7PBV0_9PROT</name>
<evidence type="ECO:0000256" key="5">
    <source>
        <dbReference type="ARBA" id="ARBA00022519"/>
    </source>
</evidence>
<evidence type="ECO:0000256" key="4">
    <source>
        <dbReference type="ARBA" id="ARBA00022475"/>
    </source>
</evidence>
<keyword evidence="5 10" id="KW-0997">Cell inner membrane</keyword>
<dbReference type="GO" id="GO:0055085">
    <property type="term" value="P:transmembrane transport"/>
    <property type="evidence" value="ECO:0007669"/>
    <property type="project" value="InterPro"/>
</dbReference>
<dbReference type="AlphaFoldDB" id="A0A1N7PBV0"/>
<feature type="domain" description="TonB C-terminal" evidence="12">
    <location>
        <begin position="201"/>
        <end position="294"/>
    </location>
</feature>
<gene>
    <name evidence="13" type="ORF">SAMN05421779_106210</name>
</gene>
<evidence type="ECO:0000256" key="2">
    <source>
        <dbReference type="ARBA" id="ARBA00006555"/>
    </source>
</evidence>
<comment type="similarity">
    <text evidence="2 10">Belongs to the TonB family.</text>
</comment>
<dbReference type="PANTHER" id="PTHR33446">
    <property type="entry name" value="PROTEIN TONB-RELATED"/>
    <property type="match status" value="1"/>
</dbReference>
<dbReference type="InterPro" id="IPR051045">
    <property type="entry name" value="TonB-dependent_transducer"/>
</dbReference>
<keyword evidence="14" id="KW-1185">Reference proteome</keyword>
<keyword evidence="6" id="KW-0812">Transmembrane</keyword>